<dbReference type="Pfam" id="PF00332">
    <property type="entry name" value="Glyco_hydro_17"/>
    <property type="match status" value="1"/>
</dbReference>
<dbReference type="GO" id="GO:0004553">
    <property type="term" value="F:hydrolase activity, hydrolyzing O-glycosyl compounds"/>
    <property type="evidence" value="ECO:0007669"/>
    <property type="project" value="InterPro"/>
</dbReference>
<gene>
    <name evidence="6" type="ORF">POM88_033499</name>
</gene>
<accession>A0AAD8I2E9</accession>
<dbReference type="SUPFAM" id="SSF51445">
    <property type="entry name" value="(Trans)glycosidases"/>
    <property type="match status" value="1"/>
</dbReference>
<comment type="caution">
    <text evidence="6">The sequence shown here is derived from an EMBL/GenBank/DDBJ whole genome shotgun (WGS) entry which is preliminary data.</text>
</comment>
<feature type="signal peptide" evidence="5">
    <location>
        <begin position="1"/>
        <end position="28"/>
    </location>
</feature>
<evidence type="ECO:0000256" key="1">
    <source>
        <dbReference type="ARBA" id="ARBA00008773"/>
    </source>
</evidence>
<reference evidence="6" key="1">
    <citation type="submission" date="2023-02" db="EMBL/GenBank/DDBJ databases">
        <title>Genome of toxic invasive species Heracleum sosnowskyi carries increased number of genes despite the absence of recent whole-genome duplications.</title>
        <authorList>
            <person name="Schelkunov M."/>
            <person name="Shtratnikova V."/>
            <person name="Makarenko M."/>
            <person name="Klepikova A."/>
            <person name="Omelchenko D."/>
            <person name="Novikova G."/>
            <person name="Obukhova E."/>
            <person name="Bogdanov V."/>
            <person name="Penin A."/>
            <person name="Logacheva M."/>
        </authorList>
    </citation>
    <scope>NUCLEOTIDE SEQUENCE</scope>
    <source>
        <strain evidence="6">Hsosn_3</strain>
        <tissue evidence="6">Leaf</tissue>
    </source>
</reference>
<dbReference type="InterPro" id="IPR044965">
    <property type="entry name" value="Glyco_hydro_17_plant"/>
</dbReference>
<evidence type="ECO:0000313" key="6">
    <source>
        <dbReference type="EMBL" id="KAK1377306.1"/>
    </source>
</evidence>
<evidence type="ECO:0000256" key="5">
    <source>
        <dbReference type="SAM" id="SignalP"/>
    </source>
</evidence>
<keyword evidence="3" id="KW-0326">Glycosidase</keyword>
<keyword evidence="2" id="KW-0378">Hydrolase</keyword>
<dbReference type="EMBL" id="JAUIZM010000007">
    <property type="protein sequence ID" value="KAK1377306.1"/>
    <property type="molecule type" value="Genomic_DNA"/>
</dbReference>
<feature type="chain" id="PRO_5042216018" evidence="5">
    <location>
        <begin position="29"/>
        <end position="373"/>
    </location>
</feature>
<dbReference type="GO" id="GO:0005975">
    <property type="term" value="P:carbohydrate metabolic process"/>
    <property type="evidence" value="ECO:0007669"/>
    <property type="project" value="InterPro"/>
</dbReference>
<keyword evidence="5" id="KW-0732">Signal</keyword>
<name>A0AAD8I2E9_9APIA</name>
<reference evidence="6" key="2">
    <citation type="submission" date="2023-05" db="EMBL/GenBank/DDBJ databases">
        <authorList>
            <person name="Schelkunov M.I."/>
        </authorList>
    </citation>
    <scope>NUCLEOTIDE SEQUENCE</scope>
    <source>
        <strain evidence="6">Hsosn_3</strain>
        <tissue evidence="6">Leaf</tissue>
    </source>
</reference>
<sequence>MFSSPFFSLVTLAFLTMLLIAKLSSTGAATVGVDYGRDGNNLPSPREVVDLYRSQGIGAMRIYYPDPEVLQALRGSGIELVLGVPNTDLQQLASDIPAAQRWVRTNVLNYYPDVNIKYISVGNEVTPVNPQSRYATFVVPAMTNIFNAVKDAGLFQKVRVSTTLDTTVIDEKTSYPPSAGNFRGDVMWFMNPIIGFLTDTNQPIMFTVYPYYAYIRNPNTIKLPYVLFTKQSPEFIDNGNGLAYYNLFDAMLDGIYSALEKNSGPAMLNGTGFSSLRRGYNVKAVITETGYRFTPGPPRVHGRRKLLASEDACTYYENLVKHVTSVGTPKRPGPIETYLFAMFNEDKKPADERNFGLFGLDKRPRCSINFHGT</sequence>
<evidence type="ECO:0000256" key="3">
    <source>
        <dbReference type="ARBA" id="ARBA00023295"/>
    </source>
</evidence>
<dbReference type="InterPro" id="IPR017853">
    <property type="entry name" value="GH"/>
</dbReference>
<proteinExistence type="inferred from homology"/>
<dbReference type="InterPro" id="IPR000490">
    <property type="entry name" value="Glyco_hydro_17"/>
</dbReference>
<dbReference type="Proteomes" id="UP001237642">
    <property type="component" value="Unassembled WGS sequence"/>
</dbReference>
<organism evidence="6 7">
    <name type="scientific">Heracleum sosnowskyi</name>
    <dbReference type="NCBI Taxonomy" id="360622"/>
    <lineage>
        <taxon>Eukaryota</taxon>
        <taxon>Viridiplantae</taxon>
        <taxon>Streptophyta</taxon>
        <taxon>Embryophyta</taxon>
        <taxon>Tracheophyta</taxon>
        <taxon>Spermatophyta</taxon>
        <taxon>Magnoliopsida</taxon>
        <taxon>eudicotyledons</taxon>
        <taxon>Gunneridae</taxon>
        <taxon>Pentapetalae</taxon>
        <taxon>asterids</taxon>
        <taxon>campanulids</taxon>
        <taxon>Apiales</taxon>
        <taxon>Apiaceae</taxon>
        <taxon>Apioideae</taxon>
        <taxon>apioid superclade</taxon>
        <taxon>Tordylieae</taxon>
        <taxon>Tordyliinae</taxon>
        <taxon>Heracleum</taxon>
    </lineage>
</organism>
<evidence type="ECO:0000313" key="7">
    <source>
        <dbReference type="Proteomes" id="UP001237642"/>
    </source>
</evidence>
<evidence type="ECO:0000256" key="4">
    <source>
        <dbReference type="RuleBase" id="RU004335"/>
    </source>
</evidence>
<dbReference type="AlphaFoldDB" id="A0AAD8I2E9"/>
<dbReference type="PANTHER" id="PTHR32227">
    <property type="entry name" value="GLUCAN ENDO-1,3-BETA-GLUCOSIDASE BG1-RELATED-RELATED"/>
    <property type="match status" value="1"/>
</dbReference>
<protein>
    <submittedName>
        <fullName evidence="6">Beta-1,3-glucanase 1</fullName>
    </submittedName>
</protein>
<dbReference type="Gene3D" id="3.20.20.80">
    <property type="entry name" value="Glycosidases"/>
    <property type="match status" value="1"/>
</dbReference>
<evidence type="ECO:0000256" key="2">
    <source>
        <dbReference type="ARBA" id="ARBA00022801"/>
    </source>
</evidence>
<keyword evidence="7" id="KW-1185">Reference proteome</keyword>
<dbReference type="FunFam" id="3.20.20.80:FF:000010">
    <property type="entry name" value="glucan endo-1,3-beta-glucosidase, basic"/>
    <property type="match status" value="1"/>
</dbReference>
<comment type="similarity">
    <text evidence="1 4">Belongs to the glycosyl hydrolase 17 family.</text>
</comment>